<feature type="transmembrane region" description="Helical" evidence="1">
    <location>
        <begin position="12"/>
        <end position="37"/>
    </location>
</feature>
<gene>
    <name evidence="2" type="ORF">SAMN04488058_10746</name>
</gene>
<dbReference type="STRING" id="856736.SAMN04488058_10746"/>
<dbReference type="EMBL" id="FNZA01000007">
    <property type="protein sequence ID" value="SEJ38338.1"/>
    <property type="molecule type" value="Genomic_DNA"/>
</dbReference>
<keyword evidence="3" id="KW-1185">Reference proteome</keyword>
<name>A0A1H6YAM8_9DEIO</name>
<sequence>MLLVVHAALTWALVGLILTIQLVHYPLFSGVGAAGYAAYQRAHVVRITWLVAPLMLAELGTGVALWLAPPPTVSGASAALGLALTFLIWLSTAFVQSPTHQRLSAGFNPAEHARLVSTNWVRTLLWLGRGLLVGGWLLGIG</sequence>
<dbReference type="OrthoDB" id="27509at2"/>
<feature type="transmembrane region" description="Helical" evidence="1">
    <location>
        <begin position="49"/>
        <end position="68"/>
    </location>
</feature>
<dbReference type="Proteomes" id="UP000199223">
    <property type="component" value="Unassembled WGS sequence"/>
</dbReference>
<accession>A0A1H6YAM8</accession>
<proteinExistence type="predicted"/>
<evidence type="ECO:0000313" key="2">
    <source>
        <dbReference type="EMBL" id="SEJ38338.1"/>
    </source>
</evidence>
<evidence type="ECO:0008006" key="4">
    <source>
        <dbReference type="Google" id="ProtNLM"/>
    </source>
</evidence>
<dbReference type="AlphaFoldDB" id="A0A1H6YAM8"/>
<keyword evidence="1" id="KW-0812">Transmembrane</keyword>
<keyword evidence="1" id="KW-1133">Transmembrane helix</keyword>
<feature type="transmembrane region" description="Helical" evidence="1">
    <location>
        <begin position="74"/>
        <end position="95"/>
    </location>
</feature>
<reference evidence="3" key="1">
    <citation type="submission" date="2016-10" db="EMBL/GenBank/DDBJ databases">
        <authorList>
            <person name="Varghese N."/>
            <person name="Submissions S."/>
        </authorList>
    </citation>
    <scope>NUCLEOTIDE SEQUENCE [LARGE SCALE GENOMIC DNA]</scope>
    <source>
        <strain evidence="3">CGMCC 1.10218</strain>
    </source>
</reference>
<evidence type="ECO:0000256" key="1">
    <source>
        <dbReference type="SAM" id="Phobius"/>
    </source>
</evidence>
<organism evidence="2 3">
    <name type="scientific">Deinococcus reticulitermitis</name>
    <dbReference type="NCBI Taxonomy" id="856736"/>
    <lineage>
        <taxon>Bacteria</taxon>
        <taxon>Thermotogati</taxon>
        <taxon>Deinococcota</taxon>
        <taxon>Deinococci</taxon>
        <taxon>Deinococcales</taxon>
        <taxon>Deinococcaceae</taxon>
        <taxon>Deinococcus</taxon>
    </lineage>
</organism>
<keyword evidence="1" id="KW-0472">Membrane</keyword>
<evidence type="ECO:0000313" key="3">
    <source>
        <dbReference type="Proteomes" id="UP000199223"/>
    </source>
</evidence>
<protein>
    <recommendedName>
        <fullName evidence="4">DUF1772 domain-containing protein</fullName>
    </recommendedName>
</protein>
<dbReference type="RefSeq" id="WP_092264459.1">
    <property type="nucleotide sequence ID" value="NZ_FNZA01000007.1"/>
</dbReference>